<reference evidence="3 4" key="1">
    <citation type="submission" date="2020-08" db="EMBL/GenBank/DDBJ databases">
        <title>Novel species isolated from subtropical streams in China.</title>
        <authorList>
            <person name="Lu H."/>
        </authorList>
    </citation>
    <scope>NUCLEOTIDE SEQUENCE [LARGE SCALE GENOMIC DNA]</scope>
    <source>
        <strain evidence="3 4">CCTCC AB 2015119</strain>
    </source>
</reference>
<comment type="caution">
    <text evidence="3">The sequence shown here is derived from an EMBL/GenBank/DDBJ whole genome shotgun (WGS) entry which is preliminary data.</text>
</comment>
<evidence type="ECO:0000259" key="2">
    <source>
        <dbReference type="Pfam" id="PF00497"/>
    </source>
</evidence>
<organism evidence="3 4">
    <name type="scientific">Undibacterium aquatile</name>
    <dbReference type="NCBI Taxonomy" id="1537398"/>
    <lineage>
        <taxon>Bacteria</taxon>
        <taxon>Pseudomonadati</taxon>
        <taxon>Pseudomonadota</taxon>
        <taxon>Betaproteobacteria</taxon>
        <taxon>Burkholderiales</taxon>
        <taxon>Oxalobacteraceae</taxon>
        <taxon>Undibacterium</taxon>
    </lineage>
</organism>
<keyword evidence="4" id="KW-1185">Reference proteome</keyword>
<dbReference type="InterPro" id="IPR001638">
    <property type="entry name" value="Solute-binding_3/MltF_N"/>
</dbReference>
<dbReference type="RefSeq" id="WP_190476703.1">
    <property type="nucleotide sequence ID" value="NZ_JACOFT010000001.1"/>
</dbReference>
<proteinExistence type="predicted"/>
<accession>A0ABR6XAR5</accession>
<feature type="signal peptide" evidence="1">
    <location>
        <begin position="1"/>
        <end position="19"/>
    </location>
</feature>
<sequence length="250" mass="27793">MKKQVFCLLGLFCAWQASATDLRVAIWESAAPYNVKTESGWKGPCVDVYRAIEAIDPQLHFLLDDDPMPIRRIEYELSAGRRDIICGARKNASREAAGMQFLKQGLHTTGYRLAVRAGDDVVVNNWSDVKKLGKAGKVLIMQGHAEVERLQQLGIILDSGTPTAEQNLIKLEAGRGRFFYHRDSFFKSGAYSPKNHPNIRLLPVILDPSPAYIAGGKMVPKEVMAQIDNAFSKLVRNGELNRIIKANALD</sequence>
<dbReference type="EMBL" id="JACOFT010000001">
    <property type="protein sequence ID" value="MBC3810006.1"/>
    <property type="molecule type" value="Genomic_DNA"/>
</dbReference>
<gene>
    <name evidence="3" type="ORF">H8K26_01015</name>
</gene>
<name>A0ABR6XAR5_9BURK</name>
<feature type="chain" id="PRO_5046742185" evidence="1">
    <location>
        <begin position="20"/>
        <end position="250"/>
    </location>
</feature>
<dbReference type="Pfam" id="PF00497">
    <property type="entry name" value="SBP_bac_3"/>
    <property type="match status" value="1"/>
</dbReference>
<evidence type="ECO:0000313" key="3">
    <source>
        <dbReference type="EMBL" id="MBC3810006.1"/>
    </source>
</evidence>
<evidence type="ECO:0000256" key="1">
    <source>
        <dbReference type="SAM" id="SignalP"/>
    </source>
</evidence>
<evidence type="ECO:0000313" key="4">
    <source>
        <dbReference type="Proteomes" id="UP000637632"/>
    </source>
</evidence>
<dbReference type="SUPFAM" id="SSF53850">
    <property type="entry name" value="Periplasmic binding protein-like II"/>
    <property type="match status" value="1"/>
</dbReference>
<dbReference type="Gene3D" id="3.40.190.10">
    <property type="entry name" value="Periplasmic binding protein-like II"/>
    <property type="match status" value="2"/>
</dbReference>
<feature type="domain" description="Solute-binding protein family 3/N-terminal" evidence="2">
    <location>
        <begin position="22"/>
        <end position="245"/>
    </location>
</feature>
<dbReference type="Proteomes" id="UP000637632">
    <property type="component" value="Unassembled WGS sequence"/>
</dbReference>
<keyword evidence="1" id="KW-0732">Signal</keyword>
<protein>
    <submittedName>
        <fullName evidence="3">ABC transporter substrate-binding protein</fullName>
    </submittedName>
</protein>